<keyword evidence="3" id="KW-0413">Isomerase</keyword>
<gene>
    <name evidence="3" type="ORF">CFK41_01700</name>
</gene>
<accession>A0A291GTU5</accession>
<feature type="domain" description="Xylose isomerase-like TIM barrel" evidence="2">
    <location>
        <begin position="20"/>
        <end position="262"/>
    </location>
</feature>
<dbReference type="AlphaFoldDB" id="A0A291GTU5"/>
<dbReference type="InterPro" id="IPR050312">
    <property type="entry name" value="IolE/XylAMocC-like"/>
</dbReference>
<dbReference type="InterPro" id="IPR013022">
    <property type="entry name" value="Xyl_isomerase-like_TIM-brl"/>
</dbReference>
<evidence type="ECO:0000256" key="1">
    <source>
        <dbReference type="ARBA" id="ARBA00023277"/>
    </source>
</evidence>
<organism evidence="3 4">
    <name type="scientific">Brachybacterium ginsengisoli</name>
    <dbReference type="NCBI Taxonomy" id="1331682"/>
    <lineage>
        <taxon>Bacteria</taxon>
        <taxon>Bacillati</taxon>
        <taxon>Actinomycetota</taxon>
        <taxon>Actinomycetes</taxon>
        <taxon>Micrococcales</taxon>
        <taxon>Dermabacteraceae</taxon>
        <taxon>Brachybacterium</taxon>
    </lineage>
</organism>
<dbReference type="Pfam" id="PF01261">
    <property type="entry name" value="AP_endonuc_2"/>
    <property type="match status" value="1"/>
</dbReference>
<reference evidence="3 4" key="1">
    <citation type="journal article" date="2014" name="Int. J. Syst. Evol. Microbiol.">
        <title>Brachybacterium ginsengisoli sp. nov., isolated from soil of a ginseng field.</title>
        <authorList>
            <person name="Hoang V.A."/>
            <person name="Kim Y.J."/>
            <person name="Nguyen N.L."/>
            <person name="Yang D.C."/>
        </authorList>
    </citation>
    <scope>NUCLEOTIDE SEQUENCE [LARGE SCALE GENOMIC DNA]</scope>
    <source>
        <strain evidence="3 4">DCY80</strain>
    </source>
</reference>
<dbReference type="GO" id="GO:0016853">
    <property type="term" value="F:isomerase activity"/>
    <property type="evidence" value="ECO:0007669"/>
    <property type="project" value="UniProtKB-KW"/>
</dbReference>
<dbReference type="OrthoDB" id="9801426at2"/>
<evidence type="ECO:0000313" key="4">
    <source>
        <dbReference type="Proteomes" id="UP000217889"/>
    </source>
</evidence>
<dbReference type="SUPFAM" id="SSF51658">
    <property type="entry name" value="Xylose isomerase-like"/>
    <property type="match status" value="1"/>
</dbReference>
<keyword evidence="4" id="KW-1185">Reference proteome</keyword>
<evidence type="ECO:0000259" key="2">
    <source>
        <dbReference type="Pfam" id="PF01261"/>
    </source>
</evidence>
<proteinExistence type="predicted"/>
<dbReference type="Gene3D" id="3.20.20.150">
    <property type="entry name" value="Divalent-metal-dependent TIM barrel enzymes"/>
    <property type="match status" value="1"/>
</dbReference>
<name>A0A291GTU5_9MICO</name>
<dbReference type="Proteomes" id="UP000217889">
    <property type="component" value="Chromosome"/>
</dbReference>
<keyword evidence="1" id="KW-0119">Carbohydrate metabolism</keyword>
<evidence type="ECO:0000313" key="3">
    <source>
        <dbReference type="EMBL" id="ATG53635.1"/>
    </source>
</evidence>
<sequence>MFTNLSAGALGLSLDHPAAIDKAAEHGYGGVSPDLGHLRSLDSAAAVAEHGAAVRECGLEWGMAGLPIGLDAPAEEFRAQLVELPGALALLNGAGIGRVGTWLRPMHDELDHRQNWRLHLGRLALVAEILADAGMRLGLEYIGPKTFWSTERFPFIHSLRETRELIAETGASNVGLILDSYHWYTAGESAADLEGLTDADIVSVDINDARADRERDEQQDLDRRLPFDTGVIDLEGFLGAVHAAGYTGPVLVEPFMKELADKPVDEVLTDIAARLDRAVSAR</sequence>
<dbReference type="InterPro" id="IPR036237">
    <property type="entry name" value="Xyl_isomerase-like_sf"/>
</dbReference>
<protein>
    <submittedName>
        <fullName evidence="3">Sugar phosphate isomerase</fullName>
    </submittedName>
</protein>
<dbReference type="KEGG" id="bgg:CFK41_01700"/>
<dbReference type="PANTHER" id="PTHR12110:SF41">
    <property type="entry name" value="INOSOSE DEHYDRATASE"/>
    <property type="match status" value="1"/>
</dbReference>
<dbReference type="EMBL" id="CP023564">
    <property type="protein sequence ID" value="ATG53635.1"/>
    <property type="molecule type" value="Genomic_DNA"/>
</dbReference>
<dbReference type="PANTHER" id="PTHR12110">
    <property type="entry name" value="HYDROXYPYRUVATE ISOMERASE"/>
    <property type="match status" value="1"/>
</dbReference>
<dbReference type="RefSeq" id="WP_096798114.1">
    <property type="nucleotide sequence ID" value="NZ_CP023564.1"/>
</dbReference>